<organism evidence="5 6">
    <name type="scientific">Paracoccus jeotgali</name>
    <dbReference type="NCBI Taxonomy" id="2065379"/>
    <lineage>
        <taxon>Bacteria</taxon>
        <taxon>Pseudomonadati</taxon>
        <taxon>Pseudomonadota</taxon>
        <taxon>Alphaproteobacteria</taxon>
        <taxon>Rhodobacterales</taxon>
        <taxon>Paracoccaceae</taxon>
        <taxon>Paracoccus</taxon>
    </lineage>
</organism>
<dbReference type="Pfam" id="PF03480">
    <property type="entry name" value="DctP"/>
    <property type="match status" value="1"/>
</dbReference>
<dbReference type="CDD" id="cd13665">
    <property type="entry name" value="PBP2_TRAP_Dctp3_4"/>
    <property type="match status" value="1"/>
</dbReference>
<dbReference type="GO" id="GO:0055085">
    <property type="term" value="P:transmembrane transport"/>
    <property type="evidence" value="ECO:0007669"/>
    <property type="project" value="InterPro"/>
</dbReference>
<feature type="compositionally biased region" description="Basic and acidic residues" evidence="4">
    <location>
        <begin position="9"/>
        <end position="18"/>
    </location>
</feature>
<evidence type="ECO:0000256" key="2">
    <source>
        <dbReference type="ARBA" id="ARBA00022729"/>
    </source>
</evidence>
<evidence type="ECO:0008006" key="7">
    <source>
        <dbReference type="Google" id="ProtNLM"/>
    </source>
</evidence>
<dbReference type="PANTHER" id="PTHR33376">
    <property type="match status" value="1"/>
</dbReference>
<dbReference type="Proteomes" id="UP000234882">
    <property type="component" value="Chromosome"/>
</dbReference>
<reference evidence="6" key="1">
    <citation type="submission" date="2017-12" db="EMBL/GenBank/DDBJ databases">
        <title>Genomic analysis of Paracoccus sp. CBA4604.</title>
        <authorList>
            <person name="Roh S.W."/>
            <person name="Kim J.Y."/>
            <person name="Kim J.S."/>
        </authorList>
    </citation>
    <scope>NUCLEOTIDE SEQUENCE [LARGE SCALE GENOMIC DNA]</scope>
    <source>
        <strain evidence="6">CBA4604</strain>
    </source>
</reference>
<evidence type="ECO:0000256" key="4">
    <source>
        <dbReference type="SAM" id="MobiDB-lite"/>
    </source>
</evidence>
<proteinExistence type="predicted"/>
<evidence type="ECO:0000313" key="5">
    <source>
        <dbReference type="EMBL" id="AUM74859.1"/>
    </source>
</evidence>
<dbReference type="KEGG" id="paru:CYR75_11735"/>
<keyword evidence="6" id="KW-1185">Reference proteome</keyword>
<evidence type="ECO:0000256" key="1">
    <source>
        <dbReference type="ARBA" id="ARBA00004418"/>
    </source>
</evidence>
<dbReference type="Gene3D" id="3.40.190.170">
    <property type="entry name" value="Bacterial extracellular solute-binding protein, family 7"/>
    <property type="match status" value="1"/>
</dbReference>
<feature type="region of interest" description="Disordered" evidence="4">
    <location>
        <begin position="1"/>
        <end position="21"/>
    </location>
</feature>
<name>A0A2K9MGT2_9RHOB</name>
<sequence>MSTTSPPRCTDRTDDKLNPKGGLGMGNHWTNMIAAFAFGGAAIATTAAYAEPKELSFATYIPASSSFIVDDLVPWTEWVNERANGEFKIKVYAGGTLSRDPNQQDKLVKDGIADMVAIVPGRSPGEYPNYAIFELPGFARSAAEGTQAAWELYKEGKLGQHDQIQIVSMWMAEPGILFSSKPVESVADFENKRVRVAGGTQTDTMLALGAIPQPVKASEVAEAISRGMLDGALVDWTVADTFRVHEVTNHVYNIPMGSLPFLLAMNVDTYASLSDEGKALIDEAGEEWMRRQGPFFGEEGKEVRAKLEASGKHTVVDATEEQIQLLLEKTKALREDVASRVEPGLIEAYDEKLQKFRAGS</sequence>
<evidence type="ECO:0000256" key="3">
    <source>
        <dbReference type="ARBA" id="ARBA00022764"/>
    </source>
</evidence>
<gene>
    <name evidence="5" type="ORF">CYR75_11735</name>
</gene>
<dbReference type="GO" id="GO:0042597">
    <property type="term" value="C:periplasmic space"/>
    <property type="evidence" value="ECO:0007669"/>
    <property type="project" value="UniProtKB-SubCell"/>
</dbReference>
<dbReference type="InterPro" id="IPR018389">
    <property type="entry name" value="DctP_fam"/>
</dbReference>
<dbReference type="EMBL" id="CP025583">
    <property type="protein sequence ID" value="AUM74859.1"/>
    <property type="molecule type" value="Genomic_DNA"/>
</dbReference>
<keyword evidence="2" id="KW-0732">Signal</keyword>
<dbReference type="PANTHER" id="PTHR33376:SF15">
    <property type="entry name" value="BLL6794 PROTEIN"/>
    <property type="match status" value="1"/>
</dbReference>
<evidence type="ECO:0000313" key="6">
    <source>
        <dbReference type="Proteomes" id="UP000234882"/>
    </source>
</evidence>
<dbReference type="AlphaFoldDB" id="A0A2K9MGT2"/>
<keyword evidence="3" id="KW-0574">Periplasm</keyword>
<dbReference type="NCBIfam" id="NF037995">
    <property type="entry name" value="TRAP_S1"/>
    <property type="match status" value="1"/>
</dbReference>
<accession>A0A2K9MGT2</accession>
<protein>
    <recommendedName>
        <fullName evidence="7">C4-dicarboxylate ABC transporter substrate-binding protein</fullName>
    </recommendedName>
</protein>
<dbReference type="InterPro" id="IPR038404">
    <property type="entry name" value="TRAP_DctP_sf"/>
</dbReference>
<comment type="subcellular location">
    <subcellularLocation>
        <location evidence="1">Periplasm</location>
    </subcellularLocation>
</comment>